<keyword evidence="2" id="KW-0285">Flavoprotein</keyword>
<accession>A0A9Q3P6S5</accession>
<dbReference type="GO" id="GO:0005741">
    <property type="term" value="C:mitochondrial outer membrane"/>
    <property type="evidence" value="ECO:0007669"/>
    <property type="project" value="TreeGrafter"/>
</dbReference>
<evidence type="ECO:0000313" key="6">
    <source>
        <dbReference type="Proteomes" id="UP000765509"/>
    </source>
</evidence>
<dbReference type="InterPro" id="IPR036188">
    <property type="entry name" value="FAD/NAD-bd_sf"/>
</dbReference>
<organism evidence="5 6">
    <name type="scientific">Austropuccinia psidii MF-1</name>
    <dbReference type="NCBI Taxonomy" id="1389203"/>
    <lineage>
        <taxon>Eukaryota</taxon>
        <taxon>Fungi</taxon>
        <taxon>Dikarya</taxon>
        <taxon>Basidiomycota</taxon>
        <taxon>Pucciniomycotina</taxon>
        <taxon>Pucciniomycetes</taxon>
        <taxon>Pucciniales</taxon>
        <taxon>Sphaerophragmiaceae</taxon>
        <taxon>Austropuccinia</taxon>
    </lineage>
</organism>
<reference evidence="5" key="1">
    <citation type="submission" date="2021-03" db="EMBL/GenBank/DDBJ databases">
        <title>Draft genome sequence of rust myrtle Austropuccinia psidii MF-1, a brazilian biotype.</title>
        <authorList>
            <person name="Quecine M.C."/>
            <person name="Pachon D.M.R."/>
            <person name="Bonatelli M.L."/>
            <person name="Correr F.H."/>
            <person name="Franceschini L.M."/>
            <person name="Leite T.F."/>
            <person name="Margarido G.R.A."/>
            <person name="Almeida C.A."/>
            <person name="Ferrarezi J.A."/>
            <person name="Labate C.A."/>
        </authorList>
    </citation>
    <scope>NUCLEOTIDE SEQUENCE</scope>
    <source>
        <strain evidence="5">MF-1</strain>
    </source>
</reference>
<gene>
    <name evidence="5" type="ORF">O181_090683</name>
</gene>
<evidence type="ECO:0000256" key="4">
    <source>
        <dbReference type="ARBA" id="ARBA00023002"/>
    </source>
</evidence>
<keyword evidence="6" id="KW-1185">Reference proteome</keyword>
<dbReference type="Proteomes" id="UP000765509">
    <property type="component" value="Unassembled WGS sequence"/>
</dbReference>
<protein>
    <recommendedName>
        <fullName evidence="7">FAD-binding domain-containing protein</fullName>
    </recommendedName>
</protein>
<dbReference type="AlphaFoldDB" id="A0A9Q3P6S5"/>
<dbReference type="GO" id="GO:0070189">
    <property type="term" value="P:kynurenine metabolic process"/>
    <property type="evidence" value="ECO:0007669"/>
    <property type="project" value="TreeGrafter"/>
</dbReference>
<comment type="caution">
    <text evidence="5">The sequence shown here is derived from an EMBL/GenBank/DDBJ whole genome shotgun (WGS) entry which is preliminary data.</text>
</comment>
<dbReference type="GO" id="GO:0004502">
    <property type="term" value="F:kynurenine 3-monooxygenase activity"/>
    <property type="evidence" value="ECO:0007669"/>
    <property type="project" value="TreeGrafter"/>
</dbReference>
<name>A0A9Q3P6S5_9BASI</name>
<evidence type="ECO:0008006" key="7">
    <source>
        <dbReference type="Google" id="ProtNLM"/>
    </source>
</evidence>
<feature type="non-terminal residue" evidence="5">
    <location>
        <position position="1"/>
    </location>
</feature>
<dbReference type="PANTHER" id="PTHR46028">
    <property type="entry name" value="KYNURENINE 3-MONOOXYGENASE"/>
    <property type="match status" value="1"/>
</dbReference>
<evidence type="ECO:0000256" key="1">
    <source>
        <dbReference type="ARBA" id="ARBA00001974"/>
    </source>
</evidence>
<evidence type="ECO:0000313" key="5">
    <source>
        <dbReference type="EMBL" id="MBW0550968.1"/>
    </source>
</evidence>
<dbReference type="EMBL" id="AVOT02056667">
    <property type="protein sequence ID" value="MBW0550968.1"/>
    <property type="molecule type" value="Genomic_DNA"/>
</dbReference>
<keyword evidence="4" id="KW-0560">Oxidoreductase</keyword>
<dbReference type="OrthoDB" id="10053569at2759"/>
<keyword evidence="3" id="KW-0274">FAD</keyword>
<dbReference type="Gene3D" id="3.50.50.60">
    <property type="entry name" value="FAD/NAD(P)-binding domain"/>
    <property type="match status" value="1"/>
</dbReference>
<proteinExistence type="predicted"/>
<evidence type="ECO:0000256" key="3">
    <source>
        <dbReference type="ARBA" id="ARBA00022827"/>
    </source>
</evidence>
<sequence>MLDNHGWAVEIFEARSDPRLEQSMTPARSINLALSARGIEAIRAIDPHMVERILEKVTPMKGRMIHSIDGKLSSQPYGLYQE</sequence>
<comment type="cofactor">
    <cofactor evidence="1">
        <name>FAD</name>
        <dbReference type="ChEBI" id="CHEBI:57692"/>
    </cofactor>
</comment>
<evidence type="ECO:0000256" key="2">
    <source>
        <dbReference type="ARBA" id="ARBA00022630"/>
    </source>
</evidence>
<dbReference type="PANTHER" id="PTHR46028:SF2">
    <property type="entry name" value="KYNURENINE 3-MONOOXYGENASE"/>
    <property type="match status" value="1"/>
</dbReference>